<evidence type="ECO:0000256" key="1">
    <source>
        <dbReference type="ARBA" id="ARBA00009291"/>
    </source>
</evidence>
<comment type="caution">
    <text evidence="5">The sequence shown here is derived from an EMBL/GenBank/DDBJ whole genome shotgun (WGS) entry which is preliminary data.</text>
</comment>
<evidence type="ECO:0000313" key="5">
    <source>
        <dbReference type="EMBL" id="KAK0509045.1"/>
    </source>
</evidence>
<dbReference type="InterPro" id="IPR021622">
    <property type="entry name" value="Afadin/alpha-actinin-bd"/>
</dbReference>
<keyword evidence="2 3" id="KW-0175">Coiled coil</keyword>
<dbReference type="AlphaFoldDB" id="A0AA39QVV2"/>
<feature type="compositionally biased region" description="Low complexity" evidence="4">
    <location>
        <begin position="496"/>
        <end position="506"/>
    </location>
</feature>
<evidence type="ECO:0008006" key="7">
    <source>
        <dbReference type="Google" id="ProtNLM"/>
    </source>
</evidence>
<dbReference type="Proteomes" id="UP001166286">
    <property type="component" value="Unassembled WGS sequence"/>
</dbReference>
<feature type="compositionally biased region" description="Basic and acidic residues" evidence="4">
    <location>
        <begin position="507"/>
        <end position="516"/>
    </location>
</feature>
<evidence type="ECO:0000313" key="6">
    <source>
        <dbReference type="Proteomes" id="UP001166286"/>
    </source>
</evidence>
<protein>
    <recommendedName>
        <fullName evidence="7">NIMA interactive protein</fullName>
    </recommendedName>
</protein>
<keyword evidence="6" id="KW-1185">Reference proteome</keyword>
<feature type="region of interest" description="Disordered" evidence="4">
    <location>
        <begin position="418"/>
        <end position="552"/>
    </location>
</feature>
<feature type="coiled-coil region" evidence="3">
    <location>
        <begin position="115"/>
        <end position="142"/>
    </location>
</feature>
<reference evidence="5" key="1">
    <citation type="submission" date="2023-03" db="EMBL/GenBank/DDBJ databases">
        <title>Complete genome of Cladonia borealis.</title>
        <authorList>
            <person name="Park H."/>
        </authorList>
    </citation>
    <scope>NUCLEOTIDE SEQUENCE</scope>
    <source>
        <strain evidence="5">ANT050790</strain>
    </source>
</reference>
<name>A0AA39QVV2_9LECA</name>
<evidence type="ECO:0000256" key="4">
    <source>
        <dbReference type="SAM" id="MobiDB-lite"/>
    </source>
</evidence>
<comment type="similarity">
    <text evidence="1">Belongs to the ADIP family.</text>
</comment>
<dbReference type="Pfam" id="PF11559">
    <property type="entry name" value="ADIP"/>
    <property type="match status" value="1"/>
</dbReference>
<gene>
    <name evidence="5" type="ORF">JMJ35_008416</name>
</gene>
<organism evidence="5 6">
    <name type="scientific">Cladonia borealis</name>
    <dbReference type="NCBI Taxonomy" id="184061"/>
    <lineage>
        <taxon>Eukaryota</taxon>
        <taxon>Fungi</taxon>
        <taxon>Dikarya</taxon>
        <taxon>Ascomycota</taxon>
        <taxon>Pezizomycotina</taxon>
        <taxon>Lecanoromycetes</taxon>
        <taxon>OSLEUM clade</taxon>
        <taxon>Lecanoromycetidae</taxon>
        <taxon>Lecanorales</taxon>
        <taxon>Lecanorineae</taxon>
        <taxon>Cladoniaceae</taxon>
        <taxon>Cladonia</taxon>
    </lineage>
</organism>
<dbReference type="EMBL" id="JAFEKC020000019">
    <property type="protein sequence ID" value="KAK0509045.1"/>
    <property type="molecule type" value="Genomic_DNA"/>
</dbReference>
<evidence type="ECO:0000256" key="3">
    <source>
        <dbReference type="SAM" id="Coils"/>
    </source>
</evidence>
<feature type="compositionally biased region" description="Basic residues" evidence="4">
    <location>
        <begin position="517"/>
        <end position="538"/>
    </location>
</feature>
<sequence length="552" mass="60958">MDTQSRQTASAYINNLLLSRGLLRNGMPIEFATPEKAEGGVNATMSQVMNLVHDMILRRDRESDTLASLSQNLQTLRASTTQQTQTISRLENRTADLDRQLALTGSQERAAHATLRSAETRNRALREEMARLKGTVAQIRAQCATDVRRRDGEIQRLKRHLEGRRGRDGNGGQVGVVVVTPGLNKGAQGNRNGEAVADLEDPTYSLKQETTEFLTQLSQGLSDENDALIGLVRGTLSTLRSLQGLPAESEQSLEMNGGIGGFEPINGLMAGPPSYEALATSTDEVLEHLRGLLTNPSFVPIEEVEIREEEIHRLREGWEKMAQRWKEAVALMDGWKKRMVDTGDTINLDDLKKGMDLGSGIPSAQEAHENSLLLKQSEEANSNTSDILKDLQDNLEEVACDDTDPKVPVSEVDIDVLATDRALGDRDANARPAPSPRKVTFQPIQEENLNPLADDDDASLLDFSNVKPLQRSPSKGKSRIPLQTQPRPQSPARTVQQKLELAQAEAEQARKREQNKPRRKSITKKVITKKLKGSRRRSTLSPEELEGLMGIS</sequence>
<feature type="compositionally biased region" description="Polar residues" evidence="4">
    <location>
        <begin position="471"/>
        <end position="495"/>
    </location>
</feature>
<accession>A0AA39QVV2</accession>
<evidence type="ECO:0000256" key="2">
    <source>
        <dbReference type="ARBA" id="ARBA00023054"/>
    </source>
</evidence>
<proteinExistence type="inferred from homology"/>